<dbReference type="InterPro" id="IPR006683">
    <property type="entry name" value="Thioestr_dom"/>
</dbReference>
<dbReference type="GO" id="GO:0009062">
    <property type="term" value="P:fatty acid catabolic process"/>
    <property type="evidence" value="ECO:0007669"/>
    <property type="project" value="TreeGrafter"/>
</dbReference>
<dbReference type="PROSITE" id="PS51770">
    <property type="entry name" value="HOTDOG_ACOT"/>
    <property type="match status" value="1"/>
</dbReference>
<dbReference type="HOGENOM" id="CLU_1320448_0_0_6"/>
<dbReference type="KEGG" id="xca:xcc-b100_4174"/>
<accession>B0RYK7</accession>
<dbReference type="EMBL" id="AM920689">
    <property type="protein sequence ID" value="CAP53543.1"/>
    <property type="molecule type" value="Genomic_DNA"/>
</dbReference>
<proteinExistence type="inferred from homology"/>
<dbReference type="FunFam" id="3.10.129.10:FF:000047">
    <property type="entry name" value="Acyl-CoA thioester hydrolase"/>
    <property type="match status" value="1"/>
</dbReference>
<dbReference type="InterPro" id="IPR029069">
    <property type="entry name" value="HotDog_dom_sf"/>
</dbReference>
<dbReference type="InterPro" id="IPR040170">
    <property type="entry name" value="Cytosol_ACT"/>
</dbReference>
<dbReference type="PANTHER" id="PTHR11049:SF24">
    <property type="entry name" value="CYTOSOLIC ACYL COENZYME A THIOESTER HYDROLASE"/>
    <property type="match status" value="1"/>
</dbReference>
<evidence type="ECO:0000256" key="3">
    <source>
        <dbReference type="PROSITE-ProRule" id="PRU01106"/>
    </source>
</evidence>
<evidence type="ECO:0000256" key="2">
    <source>
        <dbReference type="ARBA" id="ARBA00022801"/>
    </source>
</evidence>
<dbReference type="GO" id="GO:0052816">
    <property type="term" value="F:long-chain fatty acyl-CoA hydrolase activity"/>
    <property type="evidence" value="ECO:0007669"/>
    <property type="project" value="TreeGrafter"/>
</dbReference>
<gene>
    <name evidence="5" type="ORF">XCCB100_4174</name>
</gene>
<dbReference type="GO" id="GO:0005829">
    <property type="term" value="C:cytosol"/>
    <property type="evidence" value="ECO:0007669"/>
    <property type="project" value="TreeGrafter"/>
</dbReference>
<dbReference type="CDD" id="cd03442">
    <property type="entry name" value="BFIT_BACH"/>
    <property type="match status" value="1"/>
</dbReference>
<protein>
    <submittedName>
        <fullName evidence="5">Acyl-CoA thioester hydrolase</fullName>
        <ecNumber evidence="5">3.1.2.-</ecNumber>
    </submittedName>
</protein>
<name>B0RYK7_XANCB</name>
<dbReference type="Pfam" id="PF03061">
    <property type="entry name" value="4HBT"/>
    <property type="match status" value="1"/>
</dbReference>
<comment type="similarity">
    <text evidence="1">Belongs to the acyl coenzyme A hydrolase family.</text>
</comment>
<dbReference type="PANTHER" id="PTHR11049">
    <property type="entry name" value="ACYL COENZYME A THIOESTER HYDROLASE"/>
    <property type="match status" value="1"/>
</dbReference>
<evidence type="ECO:0000313" key="5">
    <source>
        <dbReference type="EMBL" id="CAP53543.1"/>
    </source>
</evidence>
<dbReference type="GO" id="GO:0006637">
    <property type="term" value="P:acyl-CoA metabolic process"/>
    <property type="evidence" value="ECO:0007669"/>
    <property type="project" value="TreeGrafter"/>
</dbReference>
<feature type="domain" description="HotDog ACOT-type" evidence="4">
    <location>
        <begin position="84"/>
        <end position="196"/>
    </location>
</feature>
<evidence type="ECO:0000313" key="6">
    <source>
        <dbReference type="Proteomes" id="UP000001188"/>
    </source>
</evidence>
<keyword evidence="2 3" id="KW-0378">Hydrolase</keyword>
<dbReference type="SUPFAM" id="SSF54637">
    <property type="entry name" value="Thioesterase/thiol ester dehydrase-isomerase"/>
    <property type="match status" value="1"/>
</dbReference>
<evidence type="ECO:0000259" key="4">
    <source>
        <dbReference type="PROSITE" id="PS51770"/>
    </source>
</evidence>
<evidence type="ECO:0000256" key="1">
    <source>
        <dbReference type="ARBA" id="ARBA00010458"/>
    </source>
</evidence>
<dbReference type="AlphaFoldDB" id="B0RYK7"/>
<dbReference type="Proteomes" id="UP000001188">
    <property type="component" value="Chromosome"/>
</dbReference>
<organism evidence="5 6">
    <name type="scientific">Xanthomonas campestris pv. campestris (strain B100)</name>
    <dbReference type="NCBI Taxonomy" id="509169"/>
    <lineage>
        <taxon>Bacteria</taxon>
        <taxon>Pseudomonadati</taxon>
        <taxon>Pseudomonadota</taxon>
        <taxon>Gammaproteobacteria</taxon>
        <taxon>Lysobacterales</taxon>
        <taxon>Lysobacteraceae</taxon>
        <taxon>Xanthomonas</taxon>
    </lineage>
</organism>
<dbReference type="EC" id="3.1.2.-" evidence="5"/>
<dbReference type="InterPro" id="IPR033120">
    <property type="entry name" value="HOTDOG_ACOT"/>
</dbReference>
<reference evidence="5 6" key="1">
    <citation type="journal article" date="2008" name="J. Biotechnol.">
        <title>The genome of Xanthomonas campestris pv. campestris B100 and its use for the reconstruction of metabolic pathways involved in xanthan biosynthesis.</title>
        <authorList>
            <person name="Vorholter F.J."/>
            <person name="Schneiker S."/>
            <person name="Goesmann A."/>
            <person name="Krause L."/>
            <person name="Bekel T."/>
            <person name="Kaiser O."/>
            <person name="Linke B."/>
            <person name="Patschkowski T."/>
            <person name="Ruckert C."/>
            <person name="Schmid J."/>
            <person name="Sidhu V.K."/>
            <person name="Sieber V."/>
            <person name="Tauch A."/>
            <person name="Watt S.A."/>
            <person name="Weisshaar B."/>
            <person name="Becker A."/>
            <person name="Niehaus K."/>
            <person name="Puhler A."/>
        </authorList>
    </citation>
    <scope>NUCLEOTIDE SEQUENCE [LARGE SCALE GENOMIC DNA]</scope>
    <source>
        <strain evidence="5 6">B100</strain>
    </source>
</reference>
<sequence>MWLFVLPAASRSAAVTNPRQHECPALRSTVACTSRGSGYRCASTRKACRTRACHTAAAAASPARAVCSTFFLDPTMSDSPQTPPPIEARMAEIVFPNHTNHMGTLFGGQALAWMDKAAFLAASRYARRTVVTARSDQVDFKLPIRQGQMVETIARVVSVGRSSIKVEVELIAEDLLSGARELCTRGHFVMIALGDDGKPTSVPALPAA</sequence>
<dbReference type="Gene3D" id="3.10.129.10">
    <property type="entry name" value="Hotdog Thioesterase"/>
    <property type="match status" value="1"/>
</dbReference>